<dbReference type="PROSITE" id="PS50005">
    <property type="entry name" value="TPR"/>
    <property type="match status" value="1"/>
</dbReference>
<evidence type="ECO:0000256" key="2">
    <source>
        <dbReference type="ARBA" id="ARBA00022803"/>
    </source>
</evidence>
<keyword evidence="2 3" id="KW-0802">TPR repeat</keyword>
<dbReference type="Gene3D" id="1.25.40.10">
    <property type="entry name" value="Tetratricopeptide repeat domain"/>
    <property type="match status" value="1"/>
</dbReference>
<evidence type="ECO:0000313" key="6">
    <source>
        <dbReference type="Proteomes" id="UP000198381"/>
    </source>
</evidence>
<dbReference type="InterPro" id="IPR019734">
    <property type="entry name" value="TPR_rpt"/>
</dbReference>
<accession>A0ABX4CQD5</accession>
<gene>
    <name evidence="5" type="ORF">B0A81_18680</name>
</gene>
<proteinExistence type="predicted"/>
<dbReference type="EMBL" id="MUHD01000036">
    <property type="protein sequence ID" value="OXB03357.1"/>
    <property type="molecule type" value="Genomic_DNA"/>
</dbReference>
<name>A0ABX4CQD5_9FLAO</name>
<evidence type="ECO:0000256" key="3">
    <source>
        <dbReference type="PROSITE-ProRule" id="PRU00339"/>
    </source>
</evidence>
<keyword evidence="1" id="KW-0677">Repeat</keyword>
<dbReference type="InterPro" id="IPR013105">
    <property type="entry name" value="TPR_2"/>
</dbReference>
<feature type="signal peptide" evidence="4">
    <location>
        <begin position="1"/>
        <end position="20"/>
    </location>
</feature>
<evidence type="ECO:0000313" key="5">
    <source>
        <dbReference type="EMBL" id="OXB03357.1"/>
    </source>
</evidence>
<evidence type="ECO:0000256" key="1">
    <source>
        <dbReference type="ARBA" id="ARBA00022737"/>
    </source>
</evidence>
<reference evidence="5 6" key="1">
    <citation type="submission" date="2016-11" db="EMBL/GenBank/DDBJ databases">
        <title>Whole genomes of Flavobacteriaceae.</title>
        <authorList>
            <person name="Stine C."/>
            <person name="Li C."/>
            <person name="Tadesse D."/>
        </authorList>
    </citation>
    <scope>NUCLEOTIDE SEQUENCE [LARGE SCALE GENOMIC DNA]</scope>
    <source>
        <strain evidence="5 6">CCUG 60112</strain>
    </source>
</reference>
<keyword evidence="4" id="KW-0732">Signal</keyword>
<organism evidence="5 6">
    <name type="scientific">Flavobacterium plurextorum</name>
    <dbReference type="NCBI Taxonomy" id="1114867"/>
    <lineage>
        <taxon>Bacteria</taxon>
        <taxon>Pseudomonadati</taxon>
        <taxon>Bacteroidota</taxon>
        <taxon>Flavobacteriia</taxon>
        <taxon>Flavobacteriales</taxon>
        <taxon>Flavobacteriaceae</taxon>
        <taxon>Flavobacterium</taxon>
    </lineage>
</organism>
<feature type="chain" id="PRO_5046994496" description="Tetratricopeptide repeat protein" evidence="4">
    <location>
        <begin position="21"/>
        <end position="366"/>
    </location>
</feature>
<dbReference type="RefSeq" id="WP_089059411.1">
    <property type="nucleotide sequence ID" value="NZ_MUHD01000036.1"/>
</dbReference>
<dbReference type="SMART" id="SM00028">
    <property type="entry name" value="TPR"/>
    <property type="match status" value="1"/>
</dbReference>
<evidence type="ECO:0008006" key="7">
    <source>
        <dbReference type="Google" id="ProtNLM"/>
    </source>
</evidence>
<dbReference type="Proteomes" id="UP000198381">
    <property type="component" value="Unassembled WGS sequence"/>
</dbReference>
<comment type="caution">
    <text evidence="5">The sequence shown here is derived from an EMBL/GenBank/DDBJ whole genome shotgun (WGS) entry which is preliminary data.</text>
</comment>
<feature type="repeat" description="TPR" evidence="3">
    <location>
        <begin position="298"/>
        <end position="331"/>
    </location>
</feature>
<dbReference type="SUPFAM" id="SSF48452">
    <property type="entry name" value="TPR-like"/>
    <property type="match status" value="1"/>
</dbReference>
<sequence length="366" mass="42558">MRWRNLKQLLILLLFTGANAQKQEIRSALRELKEGYPQRALTSISGLEYKILNATDEEKSDYYYITGICNLMQTEKSNDKKGLSTAVQAFNDLLVTENSTKLFKYSEVAKEALYGIKRKLANQAAVNFKEEKYQESGNIFLDLYQFDKNQMCYLYYAAYCNMLMKKYSNALNYFTELKKKNYSGKIFFYYAVNNTSGKDDEFLSRSERDKALTAGTHKRSYAEMSEPKKENILNNIILLNLLLGNAENAKRAIMEYKIREPQNPMFDLAEFLLYLETKDYQTFDKILLARLVKNPDDADLYFYLGVISERLNKKKDAKIYYKRVLEINPVYQLESEARLSSSAEAERIFSNLGEKISLTDTSEFNP</sequence>
<keyword evidence="6" id="KW-1185">Reference proteome</keyword>
<dbReference type="InterPro" id="IPR011990">
    <property type="entry name" value="TPR-like_helical_dom_sf"/>
</dbReference>
<dbReference type="Pfam" id="PF07719">
    <property type="entry name" value="TPR_2"/>
    <property type="match status" value="1"/>
</dbReference>
<evidence type="ECO:0000256" key="4">
    <source>
        <dbReference type="SAM" id="SignalP"/>
    </source>
</evidence>
<protein>
    <recommendedName>
        <fullName evidence="7">Tetratricopeptide repeat protein</fullName>
    </recommendedName>
</protein>